<dbReference type="EMBL" id="CAXHTA020000021">
    <property type="protein sequence ID" value="CAL5230028.1"/>
    <property type="molecule type" value="Genomic_DNA"/>
</dbReference>
<gene>
    <name evidence="1" type="primary">g13473</name>
    <name evidence="1" type="ORF">VP750_LOCUS11934</name>
</gene>
<sequence>MSTAFEFGSMRSFGQVHASTKGSSSGAKHFSGATQRQCSIPASSDSEMQLLTQLYMTLLRALRHQYLEDLLEMQALCTLLCGIHSPAQTQMRRLQQLNERHLRPIIAQLQEPKAQLMKRHIRRRDIDRLIRLKELMAPFVQDFSQTAHALRRQAFQARPFYDIVKHAAAAAA</sequence>
<name>A0ABP1GH71_9CHLO</name>
<organism evidence="1 2">
    <name type="scientific">Coccomyxa viridis</name>
    <dbReference type="NCBI Taxonomy" id="1274662"/>
    <lineage>
        <taxon>Eukaryota</taxon>
        <taxon>Viridiplantae</taxon>
        <taxon>Chlorophyta</taxon>
        <taxon>core chlorophytes</taxon>
        <taxon>Trebouxiophyceae</taxon>
        <taxon>Trebouxiophyceae incertae sedis</taxon>
        <taxon>Coccomyxaceae</taxon>
        <taxon>Coccomyxa</taxon>
    </lineage>
</organism>
<comment type="caution">
    <text evidence="1">The sequence shown here is derived from an EMBL/GenBank/DDBJ whole genome shotgun (WGS) entry which is preliminary data.</text>
</comment>
<evidence type="ECO:0000313" key="1">
    <source>
        <dbReference type="EMBL" id="CAL5230028.1"/>
    </source>
</evidence>
<protein>
    <submittedName>
        <fullName evidence="1">G13473 protein</fullName>
    </submittedName>
</protein>
<reference evidence="1 2" key="1">
    <citation type="submission" date="2024-06" db="EMBL/GenBank/DDBJ databases">
        <authorList>
            <person name="Kraege A."/>
            <person name="Thomma B."/>
        </authorList>
    </citation>
    <scope>NUCLEOTIDE SEQUENCE [LARGE SCALE GENOMIC DNA]</scope>
</reference>
<proteinExistence type="predicted"/>
<evidence type="ECO:0000313" key="2">
    <source>
        <dbReference type="Proteomes" id="UP001497392"/>
    </source>
</evidence>
<dbReference type="Proteomes" id="UP001497392">
    <property type="component" value="Unassembled WGS sequence"/>
</dbReference>
<accession>A0ABP1GH71</accession>
<keyword evidence="2" id="KW-1185">Reference proteome</keyword>